<dbReference type="NCBIfam" id="TIGR03882">
    <property type="entry name" value="cyclo_dehyd_2"/>
    <property type="match status" value="1"/>
</dbReference>
<proteinExistence type="predicted"/>
<protein>
    <submittedName>
        <fullName evidence="1">Bacteriocin biosynthesis cyclodehydratase domain-containing protein</fullName>
    </submittedName>
</protein>
<reference evidence="1 2" key="1">
    <citation type="submission" date="2020-08" db="EMBL/GenBank/DDBJ databases">
        <title>Sequencing the genomes of 1000 actinobacteria strains.</title>
        <authorList>
            <person name="Klenk H.-P."/>
        </authorList>
    </citation>
    <scope>NUCLEOTIDE SEQUENCE [LARGE SCALE GENOMIC DNA]</scope>
    <source>
        <strain evidence="1 2">DSM 45790</strain>
    </source>
</reference>
<dbReference type="AlphaFoldDB" id="A0A7W9DS07"/>
<keyword evidence="2" id="KW-1185">Reference proteome</keyword>
<organism evidence="1 2">
    <name type="scientific">Sphaerisporangium krabiense</name>
    <dbReference type="NCBI Taxonomy" id="763782"/>
    <lineage>
        <taxon>Bacteria</taxon>
        <taxon>Bacillati</taxon>
        <taxon>Actinomycetota</taxon>
        <taxon>Actinomycetes</taxon>
        <taxon>Streptosporangiales</taxon>
        <taxon>Streptosporangiaceae</taxon>
        <taxon>Sphaerisporangium</taxon>
    </lineage>
</organism>
<dbReference type="RefSeq" id="WP_184612502.1">
    <property type="nucleotide sequence ID" value="NZ_BOOS01000015.1"/>
</dbReference>
<evidence type="ECO:0000313" key="1">
    <source>
        <dbReference type="EMBL" id="MBB5627910.1"/>
    </source>
</evidence>
<accession>A0A7W9DS07</accession>
<dbReference type="InterPro" id="IPR022291">
    <property type="entry name" value="Bacteriocin_synth_cyclodeHase"/>
</dbReference>
<dbReference type="EMBL" id="JACHBR010000001">
    <property type="protein sequence ID" value="MBB5627910.1"/>
    <property type="molecule type" value="Genomic_DNA"/>
</dbReference>
<comment type="caution">
    <text evidence="1">The sequence shown here is derived from an EMBL/GenBank/DDBJ whole genome shotgun (WGS) entry which is preliminary data.</text>
</comment>
<dbReference type="Gene3D" id="3.40.50.720">
    <property type="entry name" value="NAD(P)-binding Rossmann-like Domain"/>
    <property type="match status" value="1"/>
</dbReference>
<sequence>MPPDLRRHALILASGPFGHAVADRLRSRELPELDEVTVQPADHGTHPSLWPRADLLVFATSHERPRVSEAIDEKAFIWRLPWLEICAEPTEVRVGPVVTPGRTACHRCFVNRRHQHRRSIFTPAAGDEHPTGFAAHHVGITAALARQAIAEALDGPAGGAIGGTVRRLNLVTGALGSSAVVAGDRCPRCRGTSDSEELWRELAEATRAATGRAGA</sequence>
<dbReference type="Proteomes" id="UP000588112">
    <property type="component" value="Unassembled WGS sequence"/>
</dbReference>
<gene>
    <name evidence="1" type="ORF">BJ981_003609</name>
</gene>
<evidence type="ECO:0000313" key="2">
    <source>
        <dbReference type="Proteomes" id="UP000588112"/>
    </source>
</evidence>
<name>A0A7W9DS07_9ACTN</name>